<feature type="compositionally biased region" description="Low complexity" evidence="1">
    <location>
        <begin position="1061"/>
        <end position="1072"/>
    </location>
</feature>
<comment type="caution">
    <text evidence="2">The sequence shown here is derived from an EMBL/GenBank/DDBJ whole genome shotgun (WGS) entry which is preliminary data.</text>
</comment>
<feature type="compositionally biased region" description="Low complexity" evidence="1">
    <location>
        <begin position="332"/>
        <end position="355"/>
    </location>
</feature>
<feature type="compositionally biased region" description="Polar residues" evidence="1">
    <location>
        <begin position="1073"/>
        <end position="1086"/>
    </location>
</feature>
<dbReference type="AlphaFoldDB" id="A0A813Z7X7"/>
<reference evidence="2" key="1">
    <citation type="submission" date="2021-02" db="EMBL/GenBank/DDBJ databases">
        <authorList>
            <person name="Nowell W R."/>
        </authorList>
    </citation>
    <scope>NUCLEOTIDE SEQUENCE</scope>
</reference>
<dbReference type="Proteomes" id="UP000681722">
    <property type="component" value="Unassembled WGS sequence"/>
</dbReference>
<gene>
    <name evidence="2" type="ORF">GPM918_LOCUS8285</name>
    <name evidence="3" type="ORF">SRO942_LOCUS8285</name>
</gene>
<dbReference type="EMBL" id="CAJNOQ010001427">
    <property type="protein sequence ID" value="CAF0894186.1"/>
    <property type="molecule type" value="Genomic_DNA"/>
</dbReference>
<dbReference type="OrthoDB" id="9985624at2759"/>
<evidence type="ECO:0000313" key="3">
    <source>
        <dbReference type="EMBL" id="CAF3677866.1"/>
    </source>
</evidence>
<name>A0A813Z7X7_9BILA</name>
<evidence type="ECO:0000256" key="1">
    <source>
        <dbReference type="SAM" id="MobiDB-lite"/>
    </source>
</evidence>
<accession>A0A813Z7X7</accession>
<organism evidence="2 4">
    <name type="scientific">Didymodactylos carnosus</name>
    <dbReference type="NCBI Taxonomy" id="1234261"/>
    <lineage>
        <taxon>Eukaryota</taxon>
        <taxon>Metazoa</taxon>
        <taxon>Spiralia</taxon>
        <taxon>Gnathifera</taxon>
        <taxon>Rotifera</taxon>
        <taxon>Eurotatoria</taxon>
        <taxon>Bdelloidea</taxon>
        <taxon>Philodinida</taxon>
        <taxon>Philodinidae</taxon>
        <taxon>Didymodactylos</taxon>
    </lineage>
</organism>
<feature type="region of interest" description="Disordered" evidence="1">
    <location>
        <begin position="1030"/>
        <end position="1086"/>
    </location>
</feature>
<feature type="compositionally biased region" description="Polar residues" evidence="1">
    <location>
        <begin position="886"/>
        <end position="898"/>
    </location>
</feature>
<proteinExistence type="predicted"/>
<feature type="region of interest" description="Disordered" evidence="1">
    <location>
        <begin position="873"/>
        <end position="905"/>
    </location>
</feature>
<dbReference type="EMBL" id="CAJOBC010001427">
    <property type="protein sequence ID" value="CAF3677866.1"/>
    <property type="molecule type" value="Genomic_DNA"/>
</dbReference>
<keyword evidence="4" id="KW-1185">Reference proteome</keyword>
<evidence type="ECO:0000313" key="4">
    <source>
        <dbReference type="Proteomes" id="UP000663829"/>
    </source>
</evidence>
<dbReference type="Proteomes" id="UP000663829">
    <property type="component" value="Unassembled WGS sequence"/>
</dbReference>
<dbReference type="SUPFAM" id="SSF48403">
    <property type="entry name" value="Ankyrin repeat"/>
    <property type="match status" value="1"/>
</dbReference>
<evidence type="ECO:0000313" key="2">
    <source>
        <dbReference type="EMBL" id="CAF0894186.1"/>
    </source>
</evidence>
<dbReference type="InterPro" id="IPR036770">
    <property type="entry name" value="Ankyrin_rpt-contain_sf"/>
</dbReference>
<protein>
    <submittedName>
        <fullName evidence="2">Uncharacterized protein</fullName>
    </submittedName>
</protein>
<sequence>MSGSTRLHASVDDINKDYLSPHRASTMVSIGGNELPFEELHYETLIELLQELDSGSVRKPDNFNSLHFLLLMLYDSDGRQRDRYPMWRWYFRIKKKLLTMKHLTIEYKNCKEIILTALEHIFEINKDEEQQKRLLFADVHVDQQYLTSPIHGLFKIYTPLHSYLYMELHDNPILNLNVKLFSIFQQIIQKYYSMENCDLIHFAIAHKKSPLLNILFDNIDWLDSAINLTTERGWLPLHYASFVGDKDTVRTICNTLTLPTSQVHVDTISLLIPSFKMKEFSLNPNDYILKACGIETVNKKHTSQHEKGNLSKKISPQDSNSIMMRQNQLQQQFQMHSQNSGHNINNNNNNLNNTNDSDIPDADELELSSLPLLQRDEFIEKILHVQDKQLLIPSPLILACIATCSDKSDYEEIVKILLESHLVEFDGLNHDCILNKVLDYMQQEQYAQFQNVRVFRDTEQVGPFPYIFYQFDGFIVNQDVKPLAGSIGMSGSSITLTTSKGEESGASDDGIQNEMPISVRCFLTVLVLRDIFIQYPRWDFHLLRENIEENFLELEQALGCRPTILYPDGDIITSRKRSSVTWEVIMRYRLSSEAGQSVYMQVDYYFFDSFGDPLADAIANVYQTPFYLSCMTDSTVMMNIIFDNFFTRRHLHCWGTIAQRQLEHCFDGVLQIKNNYTTFLALCTTLSRYYQVENDPFIEENSSTIQRIFVHAFACCVRRNAKIELDYLIKNHALIYYDSCRTKPSDIRHNILTYCVVRNLATVFDQLMNNMKTSMYKTYQNSTNPDWQPHIAWREIIHVIIDPLLQQINEQNEFTLLACYGDNGIHFTSIGSVPILHSTGEEYVRCIKTRQNIITKAKRKLPRALSDLNKREAMRRQSLDQEDTQSHSVTVDGGNSSIKPPHHGSIHKIHRNIFKNVNNRLKFGTSDKGSEKNHAALSTTSSFAPQYKIPPMDDNETSIPADAISLLPDQTNENHDVKQEKKHVSDQQSKFQWKCARKLQRRQTIDLSTFRRSPAGKAALRHLQAMLFPFNEQSPSRSKKRWNDGQDHYDEEELVNLQLQTRSRTPSRDSTSVLQSTDHVNNTDIS</sequence>
<feature type="region of interest" description="Disordered" evidence="1">
    <location>
        <begin position="332"/>
        <end position="360"/>
    </location>
</feature>